<dbReference type="SUPFAM" id="SSF47384">
    <property type="entry name" value="Homodimeric domain of signal transducing histidine kinase"/>
    <property type="match status" value="1"/>
</dbReference>
<dbReference type="SMART" id="SM00388">
    <property type="entry name" value="HisKA"/>
    <property type="match status" value="1"/>
</dbReference>
<feature type="transmembrane region" description="Helical" evidence="16">
    <location>
        <begin position="285"/>
        <end position="308"/>
    </location>
</feature>
<evidence type="ECO:0000256" key="8">
    <source>
        <dbReference type="ARBA" id="ARBA00022741"/>
    </source>
</evidence>
<dbReference type="Pfam" id="PF00512">
    <property type="entry name" value="HisKA"/>
    <property type="match status" value="1"/>
</dbReference>
<dbReference type="Pfam" id="PF08448">
    <property type="entry name" value="PAS_4"/>
    <property type="match status" value="1"/>
</dbReference>
<organism evidence="19 20">
    <name type="scientific">Nocardioides kribbensis</name>
    <dbReference type="NCBI Taxonomy" id="305517"/>
    <lineage>
        <taxon>Bacteria</taxon>
        <taxon>Bacillati</taxon>
        <taxon>Actinomycetota</taxon>
        <taxon>Actinomycetes</taxon>
        <taxon>Propionibacteriales</taxon>
        <taxon>Nocardioidaceae</taxon>
        <taxon>Nocardioides</taxon>
    </lineage>
</organism>
<feature type="transmembrane region" description="Helical" evidence="16">
    <location>
        <begin position="7"/>
        <end position="27"/>
    </location>
</feature>
<evidence type="ECO:0000256" key="1">
    <source>
        <dbReference type="ARBA" id="ARBA00000085"/>
    </source>
</evidence>
<dbReference type="Gene3D" id="3.30.565.10">
    <property type="entry name" value="Histidine kinase-like ATPase, C-terminal domain"/>
    <property type="match status" value="1"/>
</dbReference>
<dbReference type="InterPro" id="IPR036097">
    <property type="entry name" value="HisK_dim/P_sf"/>
</dbReference>
<dbReference type="EMBL" id="JBEGDP010000002">
    <property type="protein sequence ID" value="MEQ7846110.1"/>
    <property type="molecule type" value="Genomic_DNA"/>
</dbReference>
<comment type="caution">
    <text evidence="19">The sequence shown here is derived from an EMBL/GenBank/DDBJ whole genome shotgun (WGS) entry which is preliminary data.</text>
</comment>
<dbReference type="InterPro" id="IPR004358">
    <property type="entry name" value="Sig_transdc_His_kin-like_C"/>
</dbReference>
<dbReference type="InterPro" id="IPR005467">
    <property type="entry name" value="His_kinase_dom"/>
</dbReference>
<dbReference type="PROSITE" id="PS50109">
    <property type="entry name" value="HIS_KIN"/>
    <property type="match status" value="1"/>
</dbReference>
<dbReference type="PRINTS" id="PR00344">
    <property type="entry name" value="BCTRLSENSOR"/>
</dbReference>
<keyword evidence="6" id="KW-0808">Transferase</keyword>
<dbReference type="PANTHER" id="PTHR42878:SF7">
    <property type="entry name" value="SENSOR HISTIDINE KINASE GLRK"/>
    <property type="match status" value="1"/>
</dbReference>
<dbReference type="Pfam" id="PF02518">
    <property type="entry name" value="HATPase_c"/>
    <property type="match status" value="1"/>
</dbReference>
<dbReference type="CDD" id="cd00082">
    <property type="entry name" value="HisKA"/>
    <property type="match status" value="1"/>
</dbReference>
<dbReference type="SUPFAM" id="SSF55785">
    <property type="entry name" value="PYP-like sensor domain (PAS domain)"/>
    <property type="match status" value="1"/>
</dbReference>
<evidence type="ECO:0000259" key="17">
    <source>
        <dbReference type="PROSITE" id="PS50109"/>
    </source>
</evidence>
<keyword evidence="12" id="KW-0902">Two-component regulatory system</keyword>
<evidence type="ECO:0000313" key="19">
    <source>
        <dbReference type="EMBL" id="MEQ7846110.1"/>
    </source>
</evidence>
<keyword evidence="9" id="KW-0418">Kinase</keyword>
<feature type="compositionally biased region" description="Gly residues" evidence="15">
    <location>
        <begin position="670"/>
        <end position="680"/>
    </location>
</feature>
<keyword evidence="8" id="KW-0547">Nucleotide-binding</keyword>
<reference evidence="19 20" key="1">
    <citation type="submission" date="2024-02" db="EMBL/GenBank/DDBJ databases">
        <title>Full genome sequence of Nocardioides kribbensis.</title>
        <authorList>
            <person name="Poletto B.L."/>
            <person name="Silva G."/>
            <person name="Galante D."/>
            <person name="Campos K.R."/>
            <person name="Santos M.B.N."/>
            <person name="Sacchi C.T."/>
        </authorList>
    </citation>
    <scope>NUCLEOTIDE SEQUENCE [LARGE SCALE GENOMIC DNA]</scope>
    <source>
        <strain evidence="19 20">O4R</strain>
    </source>
</reference>
<dbReference type="Gene3D" id="1.10.287.130">
    <property type="match status" value="1"/>
</dbReference>
<feature type="transmembrane region" description="Helical" evidence="16">
    <location>
        <begin position="165"/>
        <end position="188"/>
    </location>
</feature>
<feature type="transmembrane region" description="Helical" evidence="16">
    <location>
        <begin position="234"/>
        <end position="253"/>
    </location>
</feature>
<feature type="transmembrane region" description="Helical" evidence="16">
    <location>
        <begin position="260"/>
        <end position="279"/>
    </location>
</feature>
<dbReference type="InterPro" id="IPR003594">
    <property type="entry name" value="HATPase_dom"/>
</dbReference>
<evidence type="ECO:0000256" key="10">
    <source>
        <dbReference type="ARBA" id="ARBA00022840"/>
    </source>
</evidence>
<feature type="region of interest" description="Disordered" evidence="15">
    <location>
        <begin position="668"/>
        <end position="708"/>
    </location>
</feature>
<keyword evidence="5" id="KW-0597">Phosphoprotein</keyword>
<gene>
    <name evidence="19" type="ORF">V6R90_02390</name>
</gene>
<dbReference type="Proteomes" id="UP001482520">
    <property type="component" value="Unassembled WGS sequence"/>
</dbReference>
<evidence type="ECO:0000256" key="4">
    <source>
        <dbReference type="ARBA" id="ARBA00012438"/>
    </source>
</evidence>
<feature type="transmembrane region" description="Helical" evidence="16">
    <location>
        <begin position="33"/>
        <end position="51"/>
    </location>
</feature>
<evidence type="ECO:0000259" key="18">
    <source>
        <dbReference type="PROSITE" id="PS50112"/>
    </source>
</evidence>
<evidence type="ECO:0000256" key="12">
    <source>
        <dbReference type="ARBA" id="ARBA00023012"/>
    </source>
</evidence>
<name>A0ABV1NUE1_9ACTN</name>
<keyword evidence="7 16" id="KW-0812">Transmembrane</keyword>
<evidence type="ECO:0000256" key="16">
    <source>
        <dbReference type="SAM" id="Phobius"/>
    </source>
</evidence>
<sequence>MRRDSPHVAFATWTGAFVLAAVVGLYTKPADSAIALFWPAAGVAVSWLLASRTAPARAGVLLVVASVLVVQATVVYDGVAAVLLVAAAHVVLAGGCAALLHRLALSEAGPEDPWGPLRSAHGLMAVIVSAAAASLGTSPLIAAAVVASGGAWSWETPLAWTGRNAVAVVLVTVTVVAVCSDGRSTLAVRDRVRAPRPSRSGLGARVGGSVPELGLLLLATATALVVVFQVAPGLPLVFVLVAVVAWAGARFAVETAALHVLATSMAVIAATALGVGPFAEVTDPLMRALVAQLFVGLCFCLALTLALGEERHERLATRLRASEAEARAQADLLATVTASMTDALVVLGADGRVVLANQAARSLLGGSTVVALDDPARHGFFLPDGTPIPTEDGLHTRALRGETVAGELVQHVAADSGERRFLSVGAAPLPGAQPSAVFLLRDVTREQMHLRQVQGFAGMVAHDLKSPLAALTGWHQMLDEELDALGAPAATAAGMNDRIGSSTRRMARLIDDLLGYARAQAAEHHPEPVDLDAVVGEVLADRPDLGPGAVTCATGAVLHADTVQLRQVMANLVGNALKYVAPGTTPRVRISARTTHGWDEVVVDDNGVGIPAGQHEAVFDPFVRMHTGYEGTGLGLAICRTVADKHGGSLTARTGPEGVGTRMVLRLPSGGPGVGPGVGPGTERPSARPASDRVVPGALRPVGSAERG</sequence>
<evidence type="ECO:0000256" key="3">
    <source>
        <dbReference type="ARBA" id="ARBA00004236"/>
    </source>
</evidence>
<feature type="transmembrane region" description="Helical" evidence="16">
    <location>
        <begin position="82"/>
        <end position="101"/>
    </location>
</feature>
<dbReference type="InterPro" id="IPR036890">
    <property type="entry name" value="HATPase_C_sf"/>
</dbReference>
<evidence type="ECO:0000256" key="14">
    <source>
        <dbReference type="ARBA" id="ARBA00039401"/>
    </source>
</evidence>
<dbReference type="SUPFAM" id="SSF55874">
    <property type="entry name" value="ATPase domain of HSP90 chaperone/DNA topoisomerase II/histidine kinase"/>
    <property type="match status" value="1"/>
</dbReference>
<evidence type="ECO:0000256" key="2">
    <source>
        <dbReference type="ARBA" id="ARBA00004141"/>
    </source>
</evidence>
<evidence type="ECO:0000256" key="9">
    <source>
        <dbReference type="ARBA" id="ARBA00022777"/>
    </source>
</evidence>
<dbReference type="PROSITE" id="PS50112">
    <property type="entry name" value="PAS"/>
    <property type="match status" value="1"/>
</dbReference>
<proteinExistence type="predicted"/>
<feature type="transmembrane region" description="Helical" evidence="16">
    <location>
        <begin position="122"/>
        <end position="145"/>
    </location>
</feature>
<dbReference type="RefSeq" id="WP_349803682.1">
    <property type="nucleotide sequence ID" value="NZ_JBEGDP010000002.1"/>
</dbReference>
<dbReference type="InterPro" id="IPR013656">
    <property type="entry name" value="PAS_4"/>
</dbReference>
<dbReference type="EC" id="2.7.13.3" evidence="4"/>
<feature type="domain" description="Histidine kinase" evidence="17">
    <location>
        <begin position="459"/>
        <end position="671"/>
    </location>
</feature>
<keyword evidence="13 16" id="KW-0472">Membrane</keyword>
<dbReference type="Gene3D" id="3.30.450.20">
    <property type="entry name" value="PAS domain"/>
    <property type="match status" value="1"/>
</dbReference>
<dbReference type="InterPro" id="IPR035965">
    <property type="entry name" value="PAS-like_dom_sf"/>
</dbReference>
<keyword evidence="20" id="KW-1185">Reference proteome</keyword>
<keyword evidence="10 19" id="KW-0067">ATP-binding</keyword>
<evidence type="ECO:0000256" key="13">
    <source>
        <dbReference type="ARBA" id="ARBA00023136"/>
    </source>
</evidence>
<evidence type="ECO:0000256" key="11">
    <source>
        <dbReference type="ARBA" id="ARBA00022989"/>
    </source>
</evidence>
<dbReference type="InterPro" id="IPR003661">
    <property type="entry name" value="HisK_dim/P_dom"/>
</dbReference>
<dbReference type="GO" id="GO:0005524">
    <property type="term" value="F:ATP binding"/>
    <property type="evidence" value="ECO:0007669"/>
    <property type="project" value="UniProtKB-KW"/>
</dbReference>
<comment type="catalytic activity">
    <reaction evidence="1">
        <text>ATP + protein L-histidine = ADP + protein N-phospho-L-histidine.</text>
        <dbReference type="EC" id="2.7.13.3"/>
    </reaction>
</comment>
<dbReference type="PANTHER" id="PTHR42878">
    <property type="entry name" value="TWO-COMPONENT HISTIDINE KINASE"/>
    <property type="match status" value="1"/>
</dbReference>
<feature type="domain" description="PAS" evidence="18">
    <location>
        <begin position="329"/>
        <end position="365"/>
    </location>
</feature>
<dbReference type="InterPro" id="IPR000014">
    <property type="entry name" value="PAS"/>
</dbReference>
<evidence type="ECO:0000256" key="5">
    <source>
        <dbReference type="ARBA" id="ARBA00022553"/>
    </source>
</evidence>
<evidence type="ECO:0000313" key="20">
    <source>
        <dbReference type="Proteomes" id="UP001482520"/>
    </source>
</evidence>
<feature type="transmembrane region" description="Helical" evidence="16">
    <location>
        <begin position="209"/>
        <end position="228"/>
    </location>
</feature>
<evidence type="ECO:0000256" key="6">
    <source>
        <dbReference type="ARBA" id="ARBA00022679"/>
    </source>
</evidence>
<evidence type="ECO:0000256" key="7">
    <source>
        <dbReference type="ARBA" id="ARBA00022692"/>
    </source>
</evidence>
<comment type="subcellular location">
    <subcellularLocation>
        <location evidence="3">Cell membrane</location>
    </subcellularLocation>
    <subcellularLocation>
        <location evidence="2">Membrane</location>
        <topology evidence="2">Multi-pass membrane protein</topology>
    </subcellularLocation>
</comment>
<dbReference type="InterPro" id="IPR050351">
    <property type="entry name" value="BphY/WalK/GraS-like"/>
</dbReference>
<dbReference type="CDD" id="cd00075">
    <property type="entry name" value="HATPase"/>
    <property type="match status" value="1"/>
</dbReference>
<dbReference type="SMART" id="SM00387">
    <property type="entry name" value="HATPase_c"/>
    <property type="match status" value="1"/>
</dbReference>
<keyword evidence="11 16" id="KW-1133">Transmembrane helix</keyword>
<evidence type="ECO:0000256" key="15">
    <source>
        <dbReference type="SAM" id="MobiDB-lite"/>
    </source>
</evidence>
<feature type="transmembrane region" description="Helical" evidence="16">
    <location>
        <begin position="58"/>
        <end position="76"/>
    </location>
</feature>
<accession>A0ABV1NUE1</accession>
<protein>
    <recommendedName>
        <fullName evidence="14">Sensor-like histidine kinase SenX3</fullName>
        <ecNumber evidence="4">2.7.13.3</ecNumber>
    </recommendedName>
</protein>